<sequence>MNVKAELYWNEFWQGKGEEKPQSVSAWQFGADPDHLAQLVMDGIKTATCSGYVFYEKENEPLPSVGDYSIVLSSEDKPLAIIQTVKVEVLPMNEVSAEFAIAEGEGDRTYTYWWDAHEKWLKEALEKIGQTFKGDMLLVCERFELIHVKVNVDDSFGRVQ</sequence>
<dbReference type="InterPro" id="IPR007374">
    <property type="entry name" value="ASCH_domain"/>
</dbReference>
<dbReference type="PANTHER" id="PTHR39203:SF1">
    <property type="entry name" value="CYTOPLASMIC PROTEIN"/>
    <property type="match status" value="1"/>
</dbReference>
<comment type="caution">
    <text evidence="2">The sequence shown here is derived from an EMBL/GenBank/DDBJ whole genome shotgun (WGS) entry which is preliminary data.</text>
</comment>
<evidence type="ECO:0000313" key="2">
    <source>
        <dbReference type="EMBL" id="MDM5452248.1"/>
    </source>
</evidence>
<dbReference type="PANTHER" id="PTHR39203">
    <property type="entry name" value="CYTOPLASMIC PROTEIN-RELATED"/>
    <property type="match status" value="1"/>
</dbReference>
<dbReference type="Proteomes" id="UP001234602">
    <property type="component" value="Unassembled WGS sequence"/>
</dbReference>
<reference evidence="2" key="1">
    <citation type="submission" date="2023-06" db="EMBL/GenBank/DDBJ databases">
        <title>Comparative genomics of Bacillaceae isolates and their secondary metabolite potential.</title>
        <authorList>
            <person name="Song L."/>
            <person name="Nielsen L.J."/>
            <person name="Mohite O."/>
            <person name="Xu X."/>
            <person name="Weber T."/>
            <person name="Kovacs A.T."/>
        </authorList>
    </citation>
    <scope>NUCLEOTIDE SEQUENCE</scope>
    <source>
        <strain evidence="2">D8_B_37</strain>
    </source>
</reference>
<dbReference type="CDD" id="cd06553">
    <property type="entry name" value="ASCH_Ef3133_like"/>
    <property type="match status" value="1"/>
</dbReference>
<organism evidence="2 3">
    <name type="scientific">Peribacillus simplex</name>
    <dbReference type="NCBI Taxonomy" id="1478"/>
    <lineage>
        <taxon>Bacteria</taxon>
        <taxon>Bacillati</taxon>
        <taxon>Bacillota</taxon>
        <taxon>Bacilli</taxon>
        <taxon>Bacillales</taxon>
        <taxon>Bacillaceae</taxon>
        <taxon>Peribacillus</taxon>
    </lineage>
</organism>
<name>A0AAW7IPS4_9BACI</name>
<feature type="domain" description="ASCH" evidence="1">
    <location>
        <begin position="27"/>
        <end position="147"/>
    </location>
</feature>
<protein>
    <submittedName>
        <fullName evidence="2">ASCH domain-containing protein</fullName>
    </submittedName>
</protein>
<dbReference type="AlphaFoldDB" id="A0AAW7IPS4"/>
<dbReference type="InterPro" id="IPR009326">
    <property type="entry name" value="DUF984"/>
</dbReference>
<dbReference type="RefSeq" id="WP_061464588.1">
    <property type="nucleotide sequence ID" value="NZ_CP011008.1"/>
</dbReference>
<evidence type="ECO:0000259" key="1">
    <source>
        <dbReference type="SMART" id="SM01022"/>
    </source>
</evidence>
<dbReference type="PIRSF" id="PIRSF021320">
    <property type="entry name" value="DUF984"/>
    <property type="match status" value="1"/>
</dbReference>
<dbReference type="EMBL" id="JAUCEY010000008">
    <property type="protein sequence ID" value="MDM5452248.1"/>
    <property type="molecule type" value="Genomic_DNA"/>
</dbReference>
<dbReference type="SMART" id="SM01022">
    <property type="entry name" value="ASCH"/>
    <property type="match status" value="1"/>
</dbReference>
<accession>A0AAW7IPS4</accession>
<gene>
    <name evidence="2" type="ORF">QUF89_08615</name>
</gene>
<dbReference type="SUPFAM" id="SSF88697">
    <property type="entry name" value="PUA domain-like"/>
    <property type="match status" value="1"/>
</dbReference>
<dbReference type="InterPro" id="IPR015947">
    <property type="entry name" value="PUA-like_sf"/>
</dbReference>
<proteinExistence type="predicted"/>
<dbReference type="KEGG" id="bsj:UP17_19480"/>
<evidence type="ECO:0000313" key="3">
    <source>
        <dbReference type="Proteomes" id="UP001234602"/>
    </source>
</evidence>
<dbReference type="Pfam" id="PF04266">
    <property type="entry name" value="ASCH"/>
    <property type="match status" value="1"/>
</dbReference>
<dbReference type="Gene3D" id="3.10.400.10">
    <property type="entry name" value="Sulfate adenylyltransferase"/>
    <property type="match status" value="1"/>
</dbReference>